<name>A0A9W8DLG8_9FUNG</name>
<organism evidence="7 8">
    <name type="scientific">Tieghemiomyces parasiticus</name>
    <dbReference type="NCBI Taxonomy" id="78921"/>
    <lineage>
        <taxon>Eukaryota</taxon>
        <taxon>Fungi</taxon>
        <taxon>Fungi incertae sedis</taxon>
        <taxon>Zoopagomycota</taxon>
        <taxon>Kickxellomycotina</taxon>
        <taxon>Dimargaritomycetes</taxon>
        <taxon>Dimargaritales</taxon>
        <taxon>Dimargaritaceae</taxon>
        <taxon>Tieghemiomyces</taxon>
    </lineage>
</organism>
<evidence type="ECO:0000313" key="8">
    <source>
        <dbReference type="Proteomes" id="UP001150569"/>
    </source>
</evidence>
<accession>A0A9W8DLG8</accession>
<dbReference type="InterPro" id="IPR000352">
    <property type="entry name" value="Pep_chain_release_fac_I"/>
</dbReference>
<comment type="caution">
    <text evidence="7">The sequence shown here is derived from an EMBL/GenBank/DDBJ whole genome shotgun (WGS) entry which is preliminary data.</text>
</comment>
<sequence length="390" mass="43462">MSAHAQISQTLADPGVLAKFDTIASKYDTLRKRQEDPDSSSDEKATLGKDLARIEPTVTTYRQYRERQQEVAEIKTLMKECSAADAKENADMFNEELSRLNEELATLRTELLESLVPADISEQEVAILEVRSGTGGDEAALFADEMFRMYQRHATLAGFRFEVVSTSRGSEGTTAGGTSSSTSPKLKEGVATVTGEGVFRRFMFESGVHRVQRVPATESQGRIHTSTITVAVLAQPSKVQADIKESDLRVDVFRASGAGGQHVNTTESAVRITHYPTGIVVAIQDERSQHKNRAKAMNILRARVYEVEKSKVEKERRDTRSKLIGRGERSEKIRTYNFPKNRVTDHRINLSLYNLSLVMEGTGLAEFIDNLQARHYMDLLANLDEQMPSS</sequence>
<feature type="coiled-coil region" evidence="4">
    <location>
        <begin position="83"/>
        <end position="110"/>
    </location>
</feature>
<feature type="compositionally biased region" description="Low complexity" evidence="5">
    <location>
        <begin position="167"/>
        <end position="183"/>
    </location>
</feature>
<protein>
    <recommendedName>
        <fullName evidence="6">Prokaryotic-type class I peptide chain release factors domain-containing protein</fullName>
    </recommendedName>
</protein>
<gene>
    <name evidence="7" type="ORF">IWQ60_011620</name>
</gene>
<dbReference type="PANTHER" id="PTHR43804:SF7">
    <property type="entry name" value="LD18447P"/>
    <property type="match status" value="1"/>
</dbReference>
<comment type="similarity">
    <text evidence="1">Belongs to the prokaryotic/mitochondrial release factor family.</text>
</comment>
<keyword evidence="2" id="KW-0488">Methylation</keyword>
<dbReference type="SMART" id="SM00937">
    <property type="entry name" value="PCRF"/>
    <property type="match status" value="1"/>
</dbReference>
<dbReference type="GO" id="GO:0005739">
    <property type="term" value="C:mitochondrion"/>
    <property type="evidence" value="ECO:0007669"/>
    <property type="project" value="GOC"/>
</dbReference>
<dbReference type="EMBL" id="JANBPT010001364">
    <property type="protein sequence ID" value="KAJ1908616.1"/>
    <property type="molecule type" value="Genomic_DNA"/>
</dbReference>
<dbReference type="SUPFAM" id="SSF75620">
    <property type="entry name" value="Release factor"/>
    <property type="match status" value="1"/>
</dbReference>
<dbReference type="OrthoDB" id="2019491at2759"/>
<dbReference type="Pfam" id="PF03462">
    <property type="entry name" value="PCRF"/>
    <property type="match status" value="1"/>
</dbReference>
<dbReference type="Gene3D" id="6.10.140.1950">
    <property type="match status" value="1"/>
</dbReference>
<dbReference type="FunFam" id="3.30.160.20:FF:000004">
    <property type="entry name" value="Peptide chain release factor 1"/>
    <property type="match status" value="1"/>
</dbReference>
<dbReference type="GO" id="GO:0032543">
    <property type="term" value="P:mitochondrial translation"/>
    <property type="evidence" value="ECO:0007669"/>
    <property type="project" value="UniProtKB-ARBA"/>
</dbReference>
<evidence type="ECO:0000256" key="3">
    <source>
        <dbReference type="ARBA" id="ARBA00022917"/>
    </source>
</evidence>
<evidence type="ECO:0000256" key="2">
    <source>
        <dbReference type="ARBA" id="ARBA00022481"/>
    </source>
</evidence>
<proteinExistence type="inferred from homology"/>
<dbReference type="GO" id="GO:0003747">
    <property type="term" value="F:translation release factor activity"/>
    <property type="evidence" value="ECO:0007669"/>
    <property type="project" value="InterPro"/>
</dbReference>
<feature type="region of interest" description="Disordered" evidence="5">
    <location>
        <begin position="167"/>
        <end position="189"/>
    </location>
</feature>
<keyword evidence="3" id="KW-0648">Protein biosynthesis</keyword>
<evidence type="ECO:0000256" key="1">
    <source>
        <dbReference type="ARBA" id="ARBA00010835"/>
    </source>
</evidence>
<evidence type="ECO:0000313" key="7">
    <source>
        <dbReference type="EMBL" id="KAJ1908616.1"/>
    </source>
</evidence>
<dbReference type="NCBIfam" id="NF001859">
    <property type="entry name" value="PRK00591.1"/>
    <property type="match status" value="1"/>
</dbReference>
<dbReference type="InterPro" id="IPR045853">
    <property type="entry name" value="Pep_chain_release_fac_I_sf"/>
</dbReference>
<dbReference type="AlphaFoldDB" id="A0A9W8DLG8"/>
<dbReference type="InterPro" id="IPR050057">
    <property type="entry name" value="Prokaryotic/Mito_RF"/>
</dbReference>
<feature type="domain" description="Prokaryotic-type class I peptide chain release factors" evidence="6">
    <location>
        <begin position="254"/>
        <end position="270"/>
    </location>
</feature>
<dbReference type="PANTHER" id="PTHR43804">
    <property type="entry name" value="LD18447P"/>
    <property type="match status" value="1"/>
</dbReference>
<dbReference type="Proteomes" id="UP001150569">
    <property type="component" value="Unassembled WGS sequence"/>
</dbReference>
<keyword evidence="4" id="KW-0175">Coiled coil</keyword>
<dbReference type="PROSITE" id="PS00745">
    <property type="entry name" value="RF_PROK_I"/>
    <property type="match status" value="1"/>
</dbReference>
<keyword evidence="8" id="KW-1185">Reference proteome</keyword>
<feature type="region of interest" description="Disordered" evidence="5">
    <location>
        <begin position="30"/>
        <end position="50"/>
    </location>
</feature>
<reference evidence="7" key="1">
    <citation type="submission" date="2022-07" db="EMBL/GenBank/DDBJ databases">
        <title>Phylogenomic reconstructions and comparative analyses of Kickxellomycotina fungi.</title>
        <authorList>
            <person name="Reynolds N.K."/>
            <person name="Stajich J.E."/>
            <person name="Barry K."/>
            <person name="Grigoriev I.V."/>
            <person name="Crous P."/>
            <person name="Smith M.E."/>
        </authorList>
    </citation>
    <scope>NUCLEOTIDE SEQUENCE</scope>
    <source>
        <strain evidence="7">RSA 861</strain>
    </source>
</reference>
<dbReference type="InterPro" id="IPR005139">
    <property type="entry name" value="PCRF"/>
</dbReference>
<evidence type="ECO:0000256" key="4">
    <source>
        <dbReference type="SAM" id="Coils"/>
    </source>
</evidence>
<dbReference type="Gene3D" id="3.30.70.1660">
    <property type="match status" value="1"/>
</dbReference>
<dbReference type="Pfam" id="PF00472">
    <property type="entry name" value="RF-1"/>
    <property type="match status" value="1"/>
</dbReference>
<evidence type="ECO:0000259" key="6">
    <source>
        <dbReference type="PROSITE" id="PS00745"/>
    </source>
</evidence>
<evidence type="ECO:0000256" key="5">
    <source>
        <dbReference type="SAM" id="MobiDB-lite"/>
    </source>
</evidence>
<dbReference type="Gene3D" id="3.30.160.20">
    <property type="match status" value="1"/>
</dbReference>